<feature type="compositionally biased region" description="Polar residues" evidence="1">
    <location>
        <begin position="111"/>
        <end position="147"/>
    </location>
</feature>
<sequence>MTSDSPKTWFLDAFNLPLSEGDRGFFYRCLDHRGGGRKGPLLIESTDVLVGDYVNDITETLEVVADAGVPWIGTANLLYVVPTPELLEQVRKLGHKVRVGNPVEPQMPTIEASSGVPTGSFSPISPDSGATSTTFRAQENTEASNSAAPLVLVSHNTEDTTSSSQAPIGQYSITPVEIFLYKDAFTIEDLKNPPYYKSEYPKAL</sequence>
<dbReference type="Proteomes" id="UP000033140">
    <property type="component" value="Unassembled WGS sequence"/>
</dbReference>
<evidence type="ECO:0000313" key="3">
    <source>
        <dbReference type="Proteomes" id="UP000033140"/>
    </source>
</evidence>
<proteinExistence type="predicted"/>
<keyword evidence="3" id="KW-1185">Reference proteome</keyword>
<reference evidence="2 3" key="3">
    <citation type="journal article" date="2015" name="Genome Announc.">
        <title>Draft Genome Sequence of the Archiascomycetous Yeast Saitoella complicata.</title>
        <authorList>
            <person name="Yamauchi K."/>
            <person name="Kondo S."/>
            <person name="Hamamoto M."/>
            <person name="Takahashi Y."/>
            <person name="Ogura Y."/>
            <person name="Hayashi T."/>
            <person name="Nishida H."/>
        </authorList>
    </citation>
    <scope>NUCLEOTIDE SEQUENCE [LARGE SCALE GENOMIC DNA]</scope>
    <source>
        <strain evidence="2 3">NRRL Y-17804</strain>
    </source>
</reference>
<evidence type="ECO:0000256" key="1">
    <source>
        <dbReference type="SAM" id="MobiDB-lite"/>
    </source>
</evidence>
<organism evidence="2 3">
    <name type="scientific">Saitoella complicata (strain BCRC 22490 / CBS 7301 / JCM 7358 / NBRC 10748 / NRRL Y-17804)</name>
    <dbReference type="NCBI Taxonomy" id="698492"/>
    <lineage>
        <taxon>Eukaryota</taxon>
        <taxon>Fungi</taxon>
        <taxon>Dikarya</taxon>
        <taxon>Ascomycota</taxon>
        <taxon>Taphrinomycotina</taxon>
        <taxon>Taphrinomycotina incertae sedis</taxon>
        <taxon>Saitoella</taxon>
    </lineage>
</organism>
<protein>
    <submittedName>
        <fullName evidence="2">Uncharacterized protein</fullName>
    </submittedName>
</protein>
<feature type="region of interest" description="Disordered" evidence="1">
    <location>
        <begin position="102"/>
        <end position="148"/>
    </location>
</feature>
<gene>
    <name evidence="2" type="ORF">G7K_0226-t1</name>
</gene>
<dbReference type="AlphaFoldDB" id="A0A0E9N8F8"/>
<accession>A0A0E9N8F8</accession>
<evidence type="ECO:0000313" key="2">
    <source>
        <dbReference type="EMBL" id="GAO45981.1"/>
    </source>
</evidence>
<name>A0A0E9N8F8_SAICN</name>
<dbReference type="EMBL" id="BACD03000001">
    <property type="protein sequence ID" value="GAO45981.1"/>
    <property type="molecule type" value="Genomic_DNA"/>
</dbReference>
<reference evidence="2 3" key="1">
    <citation type="journal article" date="2011" name="J. Gen. Appl. Microbiol.">
        <title>Draft genome sequencing of the enigmatic yeast Saitoella complicata.</title>
        <authorList>
            <person name="Nishida H."/>
            <person name="Hamamoto M."/>
            <person name="Sugiyama J."/>
        </authorList>
    </citation>
    <scope>NUCLEOTIDE SEQUENCE [LARGE SCALE GENOMIC DNA]</scope>
    <source>
        <strain evidence="2 3">NRRL Y-17804</strain>
    </source>
</reference>
<comment type="caution">
    <text evidence="2">The sequence shown here is derived from an EMBL/GenBank/DDBJ whole genome shotgun (WGS) entry which is preliminary data.</text>
</comment>
<reference evidence="2 3" key="2">
    <citation type="journal article" date="2014" name="J. Gen. Appl. Microbiol.">
        <title>The early diverging ascomycetous budding yeast Saitoella complicata has three histone deacetylases belonging to the Clr6, Hos2, and Rpd3 lineages.</title>
        <authorList>
            <person name="Nishida H."/>
            <person name="Matsumoto T."/>
            <person name="Kondo S."/>
            <person name="Hamamoto M."/>
            <person name="Yoshikawa H."/>
        </authorList>
    </citation>
    <scope>NUCLEOTIDE SEQUENCE [LARGE SCALE GENOMIC DNA]</scope>
    <source>
        <strain evidence="2 3">NRRL Y-17804</strain>
    </source>
</reference>